<feature type="binding site" evidence="10">
    <location>
        <begin position="198"/>
        <end position="206"/>
    </location>
    <ligand>
        <name>GTP</name>
        <dbReference type="ChEBI" id="CHEBI:37565"/>
    </ligand>
</feature>
<dbReference type="EC" id="3.6.1.-" evidence="10"/>
<dbReference type="eggNOG" id="COG1162">
    <property type="taxonomic scope" value="Bacteria"/>
</dbReference>
<evidence type="ECO:0000256" key="8">
    <source>
        <dbReference type="ARBA" id="ARBA00022884"/>
    </source>
</evidence>
<comment type="function">
    <text evidence="10">One of several proteins that assist in the late maturation steps of the functional core of the 30S ribosomal subunit. Helps release RbfA from mature subunits. May play a role in the assembly of ribosomal proteins into the subunit. Circularly permuted GTPase that catalyzes slow GTP hydrolysis, GTPase activity is stimulated by the 30S ribosomal subunit.</text>
</comment>
<keyword evidence="1 10" id="KW-0963">Cytoplasm</keyword>
<dbReference type="InterPro" id="IPR030378">
    <property type="entry name" value="G_CP_dom"/>
</dbReference>
<evidence type="ECO:0000256" key="5">
    <source>
        <dbReference type="ARBA" id="ARBA00022741"/>
    </source>
</evidence>
<dbReference type="GO" id="GO:0005525">
    <property type="term" value="F:GTP binding"/>
    <property type="evidence" value="ECO:0007669"/>
    <property type="project" value="UniProtKB-UniRule"/>
</dbReference>
<name>A0A099LT75_9VIBR</name>
<proteinExistence type="inferred from homology"/>
<dbReference type="GeneID" id="43683203"/>
<comment type="caution">
    <text evidence="13">The sequence shown here is derived from an EMBL/GenBank/DDBJ whole genome shotgun (WGS) entry which is preliminary data.</text>
</comment>
<feature type="domain" description="CP-type G" evidence="12">
    <location>
        <begin position="101"/>
        <end position="256"/>
    </location>
</feature>
<dbReference type="GO" id="GO:0005737">
    <property type="term" value="C:cytoplasm"/>
    <property type="evidence" value="ECO:0007669"/>
    <property type="project" value="UniProtKB-SubCell"/>
</dbReference>
<dbReference type="RefSeq" id="WP_039426579.1">
    <property type="nucleotide sequence ID" value="NZ_CP061844.1"/>
</dbReference>
<sequence>MNKTSNPLQPATLSQLGWKPFFQQQLTLDDYDDTLICRVLAHHRSGYQLACEQGSFHLAIHHTQPKITVGDWLLVDTQHQFKRLLERQSELSRKAAGSKVEEQLIAANVDTLFIVCSLNDDFNLSRIERYLSVAKEAHIEPVVVLTKADLCVDAEARIQQVKQLSATLLVEAVNALDSHSVDVLRPWCTTGRTVAFLGSSGVGKSTLTNSLLGDETQQTGGIREDDSKGRHTTTARSVHLIAGGGIIIDTPGMRELQLADCGEGVSETFAEIESLAERCRFSDCRHQQEPGCAVQKAIENGTLELRRYQNYLKLQKEQAYNASTFAEQRNRLKQIGKMHRNVLSDKQKLKAPY</sequence>
<dbReference type="GO" id="GO:0042274">
    <property type="term" value="P:ribosomal small subunit biogenesis"/>
    <property type="evidence" value="ECO:0007669"/>
    <property type="project" value="UniProtKB-UniRule"/>
</dbReference>
<feature type="binding site" evidence="10">
    <location>
        <position position="286"/>
    </location>
    <ligand>
        <name>Zn(2+)</name>
        <dbReference type="ChEBI" id="CHEBI:29105"/>
    </ligand>
</feature>
<dbReference type="Pfam" id="PF03193">
    <property type="entry name" value="RsgA_GTPase"/>
    <property type="match status" value="1"/>
</dbReference>
<dbReference type="NCBIfam" id="TIGR00157">
    <property type="entry name" value="ribosome small subunit-dependent GTPase A"/>
    <property type="match status" value="1"/>
</dbReference>
<evidence type="ECO:0000259" key="11">
    <source>
        <dbReference type="PROSITE" id="PS50936"/>
    </source>
</evidence>
<dbReference type="InterPro" id="IPR010914">
    <property type="entry name" value="RsgA_GTPase_dom"/>
</dbReference>
<evidence type="ECO:0000256" key="7">
    <source>
        <dbReference type="ARBA" id="ARBA00022833"/>
    </source>
</evidence>
<feature type="binding site" evidence="10">
    <location>
        <position position="284"/>
    </location>
    <ligand>
        <name>Zn(2+)</name>
        <dbReference type="ChEBI" id="CHEBI:29105"/>
    </ligand>
</feature>
<keyword evidence="4 10" id="KW-0699">rRNA-binding</keyword>
<comment type="cofactor">
    <cofactor evidence="10">
        <name>Zn(2+)</name>
        <dbReference type="ChEBI" id="CHEBI:29105"/>
    </cofactor>
    <text evidence="10">Binds 1 zinc ion per subunit.</text>
</comment>
<reference evidence="13 14" key="1">
    <citation type="submission" date="2014-04" db="EMBL/GenBank/DDBJ databases">
        <title>Genome sequencing of Vibrio navarrensis strains.</title>
        <authorList>
            <person name="Gladney L.M."/>
            <person name="Katz L.S."/>
            <person name="Marino-Ramirez L."/>
            <person name="Jordan I.K."/>
        </authorList>
    </citation>
    <scope>NUCLEOTIDE SEQUENCE [LARGE SCALE GENOMIC DNA]</scope>
    <source>
        <strain evidence="13 14">ATCC 51183</strain>
    </source>
</reference>
<keyword evidence="9 10" id="KW-0342">GTP-binding</keyword>
<dbReference type="CDD" id="cd01854">
    <property type="entry name" value="YjeQ_EngC"/>
    <property type="match status" value="1"/>
</dbReference>
<feature type="domain" description="EngC GTPase" evidence="11">
    <location>
        <begin position="107"/>
        <end position="254"/>
    </location>
</feature>
<keyword evidence="5 10" id="KW-0547">Nucleotide-binding</keyword>
<feature type="binding site" evidence="10">
    <location>
        <begin position="146"/>
        <end position="149"/>
    </location>
    <ligand>
        <name>GTP</name>
        <dbReference type="ChEBI" id="CHEBI:37565"/>
    </ligand>
</feature>
<evidence type="ECO:0000256" key="10">
    <source>
        <dbReference type="HAMAP-Rule" id="MF_01820"/>
    </source>
</evidence>
<protein>
    <recommendedName>
        <fullName evidence="10">Small ribosomal subunit biogenesis GTPase RsgA</fullName>
        <ecNumber evidence="10">3.6.1.-</ecNumber>
    </recommendedName>
</protein>
<dbReference type="AlphaFoldDB" id="A0A099LT75"/>
<dbReference type="EMBL" id="JMCG01000001">
    <property type="protein sequence ID" value="KGK11320.1"/>
    <property type="molecule type" value="Genomic_DNA"/>
</dbReference>
<keyword evidence="6 10" id="KW-0378">Hydrolase</keyword>
<dbReference type="GO" id="GO:0046872">
    <property type="term" value="F:metal ion binding"/>
    <property type="evidence" value="ECO:0007669"/>
    <property type="project" value="UniProtKB-KW"/>
</dbReference>
<evidence type="ECO:0000256" key="4">
    <source>
        <dbReference type="ARBA" id="ARBA00022730"/>
    </source>
</evidence>
<gene>
    <name evidence="10" type="primary">rsgA</name>
    <name evidence="13" type="ORF">EA26_08345</name>
</gene>
<evidence type="ECO:0000313" key="14">
    <source>
        <dbReference type="Proteomes" id="UP000029994"/>
    </source>
</evidence>
<evidence type="ECO:0000256" key="1">
    <source>
        <dbReference type="ARBA" id="ARBA00022490"/>
    </source>
</evidence>
<comment type="subcellular location">
    <subcellularLocation>
        <location evidence="10">Cytoplasm</location>
    </subcellularLocation>
</comment>
<dbReference type="Proteomes" id="UP000029994">
    <property type="component" value="Unassembled WGS sequence"/>
</dbReference>
<dbReference type="PROSITE" id="PS51721">
    <property type="entry name" value="G_CP"/>
    <property type="match status" value="1"/>
</dbReference>
<keyword evidence="14" id="KW-1185">Reference proteome</keyword>
<organism evidence="13 14">
    <name type="scientific">Vibrio navarrensis</name>
    <dbReference type="NCBI Taxonomy" id="29495"/>
    <lineage>
        <taxon>Bacteria</taxon>
        <taxon>Pseudomonadati</taxon>
        <taxon>Pseudomonadota</taxon>
        <taxon>Gammaproteobacteria</taxon>
        <taxon>Vibrionales</taxon>
        <taxon>Vibrionaceae</taxon>
        <taxon>Vibrio</taxon>
    </lineage>
</organism>
<comment type="similarity">
    <text evidence="10">Belongs to the TRAFAC class YlqF/YawG GTPase family. RsgA subfamily.</text>
</comment>
<dbReference type="SUPFAM" id="SSF52540">
    <property type="entry name" value="P-loop containing nucleoside triphosphate hydrolases"/>
    <property type="match status" value="1"/>
</dbReference>
<dbReference type="InterPro" id="IPR004881">
    <property type="entry name" value="Ribosome_biogen_GTPase_RsgA"/>
</dbReference>
<evidence type="ECO:0000313" key="13">
    <source>
        <dbReference type="EMBL" id="KGK11320.1"/>
    </source>
</evidence>
<dbReference type="GO" id="GO:0003924">
    <property type="term" value="F:GTPase activity"/>
    <property type="evidence" value="ECO:0007669"/>
    <property type="project" value="UniProtKB-UniRule"/>
</dbReference>
<dbReference type="GO" id="GO:0019843">
    <property type="term" value="F:rRNA binding"/>
    <property type="evidence" value="ECO:0007669"/>
    <property type="project" value="UniProtKB-KW"/>
</dbReference>
<feature type="binding site" evidence="10">
    <location>
        <position position="292"/>
    </location>
    <ligand>
        <name>Zn(2+)</name>
        <dbReference type="ChEBI" id="CHEBI:29105"/>
    </ligand>
</feature>
<comment type="subunit">
    <text evidence="10">Monomer. Associates with 30S ribosomal subunit, binds 16S rRNA.</text>
</comment>
<evidence type="ECO:0000256" key="2">
    <source>
        <dbReference type="ARBA" id="ARBA00022517"/>
    </source>
</evidence>
<accession>A0A099LT75</accession>
<dbReference type="Gene3D" id="1.10.40.50">
    <property type="entry name" value="Probable gtpase engc, domain 3"/>
    <property type="match status" value="1"/>
</dbReference>
<keyword evidence="7 10" id="KW-0862">Zinc</keyword>
<evidence type="ECO:0000256" key="3">
    <source>
        <dbReference type="ARBA" id="ARBA00022723"/>
    </source>
</evidence>
<dbReference type="HAMAP" id="MF_01820">
    <property type="entry name" value="GTPase_RsgA"/>
    <property type="match status" value="1"/>
</dbReference>
<keyword evidence="8 10" id="KW-0694">RNA-binding</keyword>
<evidence type="ECO:0000256" key="9">
    <source>
        <dbReference type="ARBA" id="ARBA00023134"/>
    </source>
</evidence>
<dbReference type="STRING" id="29495.EA26_08345"/>
<dbReference type="InterPro" id="IPR027417">
    <property type="entry name" value="P-loop_NTPase"/>
</dbReference>
<evidence type="ECO:0000259" key="12">
    <source>
        <dbReference type="PROSITE" id="PS51721"/>
    </source>
</evidence>
<dbReference type="PANTHER" id="PTHR32120">
    <property type="entry name" value="SMALL RIBOSOMAL SUBUNIT BIOGENESIS GTPASE RSGA"/>
    <property type="match status" value="1"/>
</dbReference>
<dbReference type="Gene3D" id="3.40.50.300">
    <property type="entry name" value="P-loop containing nucleotide triphosphate hydrolases"/>
    <property type="match status" value="1"/>
</dbReference>
<keyword evidence="2 10" id="KW-0690">Ribosome biogenesis</keyword>
<evidence type="ECO:0000256" key="6">
    <source>
        <dbReference type="ARBA" id="ARBA00022801"/>
    </source>
</evidence>
<dbReference type="PANTHER" id="PTHR32120:SF10">
    <property type="entry name" value="SMALL RIBOSOMAL SUBUNIT BIOGENESIS GTPASE RSGA"/>
    <property type="match status" value="1"/>
</dbReference>
<dbReference type="PROSITE" id="PS50936">
    <property type="entry name" value="ENGC_GTPASE"/>
    <property type="match status" value="1"/>
</dbReference>
<feature type="binding site" evidence="10">
    <location>
        <position position="279"/>
    </location>
    <ligand>
        <name>Zn(2+)</name>
        <dbReference type="ChEBI" id="CHEBI:29105"/>
    </ligand>
</feature>
<keyword evidence="3 10" id="KW-0479">Metal-binding</keyword>